<dbReference type="GO" id="GO:0017057">
    <property type="term" value="F:6-phosphogluconolactonase activity"/>
    <property type="evidence" value="ECO:0007669"/>
    <property type="project" value="TreeGrafter"/>
</dbReference>
<keyword evidence="3" id="KW-0732">Signal</keyword>
<feature type="chain" id="PRO_5026669102" evidence="3">
    <location>
        <begin position="18"/>
        <end position="370"/>
    </location>
</feature>
<dbReference type="AlphaFoldDB" id="A0A6N8H9A4"/>
<evidence type="ECO:0000256" key="3">
    <source>
        <dbReference type="SAM" id="SignalP"/>
    </source>
</evidence>
<keyword evidence="2" id="KW-0119">Carbohydrate metabolism</keyword>
<dbReference type="InterPro" id="IPR011048">
    <property type="entry name" value="Haem_d1_sf"/>
</dbReference>
<keyword evidence="2" id="KW-0313">Glucose metabolism</keyword>
<dbReference type="SUPFAM" id="SSF51004">
    <property type="entry name" value="C-terminal (heme d1) domain of cytochrome cd1-nitrite reductase"/>
    <property type="match status" value="1"/>
</dbReference>
<dbReference type="PANTHER" id="PTHR30344:SF1">
    <property type="entry name" value="6-PHOSPHOGLUCONOLACTONASE"/>
    <property type="match status" value="1"/>
</dbReference>
<dbReference type="RefSeq" id="WP_157481834.1">
    <property type="nucleotide sequence ID" value="NZ_WOWP01000013.1"/>
</dbReference>
<organism evidence="4 5">
    <name type="scientific">Flavobacterium rakeshii</name>
    <dbReference type="NCBI Taxonomy" id="1038845"/>
    <lineage>
        <taxon>Bacteria</taxon>
        <taxon>Pseudomonadati</taxon>
        <taxon>Bacteroidota</taxon>
        <taxon>Flavobacteriia</taxon>
        <taxon>Flavobacteriales</taxon>
        <taxon>Flavobacteriaceae</taxon>
        <taxon>Flavobacterium</taxon>
    </lineage>
</organism>
<dbReference type="EMBL" id="WOWP01000013">
    <property type="protein sequence ID" value="MUV02872.1"/>
    <property type="molecule type" value="Genomic_DNA"/>
</dbReference>
<dbReference type="Pfam" id="PF10282">
    <property type="entry name" value="Lactonase"/>
    <property type="match status" value="1"/>
</dbReference>
<dbReference type="InterPro" id="IPR050282">
    <property type="entry name" value="Cycloisomerase_2"/>
</dbReference>
<dbReference type="FunFam" id="2.130.10.10:FF:000306">
    <property type="entry name" value="3-carboxymuconate cyclase"/>
    <property type="match status" value="1"/>
</dbReference>
<name>A0A6N8H9A4_9FLAO</name>
<dbReference type="PANTHER" id="PTHR30344">
    <property type="entry name" value="6-PHOSPHOGLUCONOLACTONASE-RELATED"/>
    <property type="match status" value="1"/>
</dbReference>
<accession>A0A6N8H9A4</accession>
<feature type="signal peptide" evidence="3">
    <location>
        <begin position="1"/>
        <end position="17"/>
    </location>
</feature>
<evidence type="ECO:0000256" key="2">
    <source>
        <dbReference type="ARBA" id="ARBA00022526"/>
    </source>
</evidence>
<protein>
    <submittedName>
        <fullName evidence="4">Beta-propeller fold lactonase family protein</fullName>
    </submittedName>
</protein>
<dbReference type="Proteomes" id="UP000433945">
    <property type="component" value="Unassembled WGS sequence"/>
</dbReference>
<evidence type="ECO:0000313" key="4">
    <source>
        <dbReference type="EMBL" id="MUV02872.1"/>
    </source>
</evidence>
<keyword evidence="5" id="KW-1185">Reference proteome</keyword>
<dbReference type="Gene3D" id="2.130.10.10">
    <property type="entry name" value="YVTN repeat-like/Quinoprotein amine dehydrogenase"/>
    <property type="match status" value="1"/>
</dbReference>
<dbReference type="GO" id="GO:0005829">
    <property type="term" value="C:cytosol"/>
    <property type="evidence" value="ECO:0007669"/>
    <property type="project" value="TreeGrafter"/>
</dbReference>
<comment type="similarity">
    <text evidence="1">Belongs to the cycloisomerase 2 family.</text>
</comment>
<gene>
    <name evidence="4" type="ORF">GN157_04045</name>
</gene>
<reference evidence="4 5" key="1">
    <citation type="submission" date="2019-12" db="EMBL/GenBank/DDBJ databases">
        <authorList>
            <person name="Sun J.-Q."/>
        </authorList>
    </citation>
    <scope>NUCLEOTIDE SEQUENCE [LARGE SCALE GENOMIC DNA]</scope>
    <source>
        <strain evidence="4 5">JCM 17928</strain>
    </source>
</reference>
<dbReference type="GO" id="GO:0006006">
    <property type="term" value="P:glucose metabolic process"/>
    <property type="evidence" value="ECO:0007669"/>
    <property type="project" value="UniProtKB-KW"/>
</dbReference>
<evidence type="ECO:0000256" key="1">
    <source>
        <dbReference type="ARBA" id="ARBA00005564"/>
    </source>
</evidence>
<proteinExistence type="inferred from homology"/>
<dbReference type="OrthoDB" id="9790815at2"/>
<evidence type="ECO:0000313" key="5">
    <source>
        <dbReference type="Proteomes" id="UP000433945"/>
    </source>
</evidence>
<dbReference type="InterPro" id="IPR015943">
    <property type="entry name" value="WD40/YVTN_repeat-like_dom_sf"/>
</dbReference>
<comment type="caution">
    <text evidence="4">The sequence shown here is derived from an EMBL/GenBank/DDBJ whole genome shotgun (WGS) entry which is preliminary data.</text>
</comment>
<dbReference type="InterPro" id="IPR019405">
    <property type="entry name" value="Lactonase_7-beta_prop"/>
</dbReference>
<sequence length="370" mass="40632">MKITRLLILLGCISLHAQDNYNLIIGTYTNACESEGIYVYDFNTKTGEATLKNSSQGVINPSYVTVSADNKFLYSVNENGEESTVSAFSYTASSGKIEFINKKDSKGADPCYIINDDKHVIVANYTGGTIAVFGKDKHGALTKAKQVIKHSGSGINKDRQEGPHVHMVYFSPDKNYVFANDLGTDKISVYKYDKNATDGSKVLTLADTVEVKKGSGPRHLVFSPNNVFFYVLQELDGTLTAFSYVKGKIEKIQESTIVTPYFTGQTGAADIHISHDGKFLYATNRGDANTISVFRVHANGKINLVQQLTTEGIGPRNFAFGPKEDYLLVANQISNDVIIFKRDRTTGMLTDTEKCIELCSPVCLVFTVAK</sequence>